<evidence type="ECO:0000313" key="2">
    <source>
        <dbReference type="Proteomes" id="UP001060215"/>
    </source>
</evidence>
<evidence type="ECO:0000313" key="1">
    <source>
        <dbReference type="EMBL" id="KAI8013487.1"/>
    </source>
</evidence>
<keyword evidence="2" id="KW-1185">Reference proteome</keyword>
<gene>
    <name evidence="1" type="ORF">LOK49_LG05G01563</name>
</gene>
<organism evidence="1 2">
    <name type="scientific">Camellia lanceoleosa</name>
    <dbReference type="NCBI Taxonomy" id="1840588"/>
    <lineage>
        <taxon>Eukaryota</taxon>
        <taxon>Viridiplantae</taxon>
        <taxon>Streptophyta</taxon>
        <taxon>Embryophyta</taxon>
        <taxon>Tracheophyta</taxon>
        <taxon>Spermatophyta</taxon>
        <taxon>Magnoliopsida</taxon>
        <taxon>eudicotyledons</taxon>
        <taxon>Gunneridae</taxon>
        <taxon>Pentapetalae</taxon>
        <taxon>asterids</taxon>
        <taxon>Ericales</taxon>
        <taxon>Theaceae</taxon>
        <taxon>Camellia</taxon>
    </lineage>
</organism>
<name>A0ACC0HIU0_9ERIC</name>
<dbReference type="Proteomes" id="UP001060215">
    <property type="component" value="Chromosome 4"/>
</dbReference>
<reference evidence="1 2" key="1">
    <citation type="journal article" date="2022" name="Plant J.">
        <title>Chromosome-level genome of Camellia lanceoleosa provides a valuable resource for understanding genome evolution and self-incompatibility.</title>
        <authorList>
            <person name="Gong W."/>
            <person name="Xiao S."/>
            <person name="Wang L."/>
            <person name="Liao Z."/>
            <person name="Chang Y."/>
            <person name="Mo W."/>
            <person name="Hu G."/>
            <person name="Li W."/>
            <person name="Zhao G."/>
            <person name="Zhu H."/>
            <person name="Hu X."/>
            <person name="Ji K."/>
            <person name="Xiang X."/>
            <person name="Song Q."/>
            <person name="Yuan D."/>
            <person name="Jin S."/>
            <person name="Zhang L."/>
        </authorList>
    </citation>
    <scope>NUCLEOTIDE SEQUENCE [LARGE SCALE GENOMIC DNA]</scope>
    <source>
        <strain evidence="1">SQ_2022a</strain>
    </source>
</reference>
<sequence>MAGWTRLVTSLWMILIFTILHPPFLLPPFPILLLTAQSPPPPPHPSPRSLDSLLQLYAFRSFPRRPITGISYSGNFTGIEVSALRLRTGSLRIRGVHNFKEFSIPSGLFERPHVDRLVLVYHNLGNWSSLYYPLPGFTFLSPVLGLLAYNGSDLSAKMVPELHIRALKNPIMIKFRDLKESPNDGLSLKKCVYFDLHGLVEFNNVLDGNVCLGTEQGHFSIAVESTAPPPPPPPRGGGGRYKKHNYDEMWIIGGSTIGGFVLMVLLLGMLMMCLMNYRHRKRVQRLEEGAERSVRLGMMSVGRSKMPMAMVTRTRPVLEGEHAP</sequence>
<comment type="caution">
    <text evidence="1">The sequence shown here is derived from an EMBL/GenBank/DDBJ whole genome shotgun (WGS) entry which is preliminary data.</text>
</comment>
<dbReference type="EMBL" id="CM045761">
    <property type="protein sequence ID" value="KAI8013487.1"/>
    <property type="molecule type" value="Genomic_DNA"/>
</dbReference>
<proteinExistence type="predicted"/>
<accession>A0ACC0HIU0</accession>
<protein>
    <submittedName>
        <fullName evidence="1">Uncharacterized protein</fullName>
    </submittedName>
</protein>